<sequence>MGHVTAIETFLNQHKNQLLASGVPEIFWEPLYKKLLTQTFDAGKSFQLVHIEYDEEKEPHEPLWGLQAIRDLDKKDSENIYIIDHAWTYLVHEARSNLQYDSLRFRMARILGLDETLPSEELIEDIFNNMWKINNSYKILNMEHTDENPIWYIMDEIGSALQHSDTPNCRIVPFAYINDGIYSLLFLHENMEEGDLAYRDFAEGVKDPRARKAALLPWVPNSFEEMDIKPQIPGEDYFLSGHIPEMLPNLDKLTIKAPKKDKYLCYAQYSLVKKYLTDPTFEITDEEDEADILWYSEHFRDFKKLSESSTKFINQFPYEYVLTVKDLLCMTCRRYKNNTENPVWFPITYNLVEEIGNFVKYFKTCDETDNYWIIKPYNLARGMDMHITNNLDYIMRLPATGPKIAQKYLTNPVLFRRSDCEGKVKFDLRYIILLKTVKPLEVFVYKNFFLRFANKPFDLSHFDDYEKHFTVMNYTEDAVLKHLKCEDFKIEWQQQYANFNWNEVEQKILTMIREIMECATMVPQPCGIAENPQSRALYAADLMLDWVKGGIEPKILEINFMPDCERACNYYPDFYNDIFKLLFLNEENEVFFKLQ</sequence>
<dbReference type="AlphaFoldDB" id="A0A9P0DQF0"/>
<feature type="domain" description="Tubulin--tyrosine ligase-like protein 12 SET-like" evidence="1">
    <location>
        <begin position="72"/>
        <end position="221"/>
    </location>
</feature>
<accession>A0A9P0DQF0</accession>
<organism evidence="2 3">
    <name type="scientific">Ceutorhynchus assimilis</name>
    <name type="common">cabbage seed weevil</name>
    <dbReference type="NCBI Taxonomy" id="467358"/>
    <lineage>
        <taxon>Eukaryota</taxon>
        <taxon>Metazoa</taxon>
        <taxon>Ecdysozoa</taxon>
        <taxon>Arthropoda</taxon>
        <taxon>Hexapoda</taxon>
        <taxon>Insecta</taxon>
        <taxon>Pterygota</taxon>
        <taxon>Neoptera</taxon>
        <taxon>Endopterygota</taxon>
        <taxon>Coleoptera</taxon>
        <taxon>Polyphaga</taxon>
        <taxon>Cucujiformia</taxon>
        <taxon>Curculionidae</taxon>
        <taxon>Ceutorhynchinae</taxon>
        <taxon>Ceutorhynchus</taxon>
    </lineage>
</organism>
<dbReference type="Pfam" id="PF03133">
    <property type="entry name" value="TTL"/>
    <property type="match status" value="1"/>
</dbReference>
<evidence type="ECO:0000313" key="2">
    <source>
        <dbReference type="EMBL" id="CAH1183005.1"/>
    </source>
</evidence>
<dbReference type="Gene3D" id="3.30.470.20">
    <property type="entry name" value="ATP-grasp fold, B domain"/>
    <property type="match status" value="1"/>
</dbReference>
<dbReference type="OrthoDB" id="60477at2759"/>
<comment type="caution">
    <text evidence="2">The sequence shown here is derived from an EMBL/GenBank/DDBJ whole genome shotgun (WGS) entry which is preliminary data.</text>
</comment>
<keyword evidence="3" id="KW-1185">Reference proteome</keyword>
<dbReference type="PANTHER" id="PTHR46088">
    <property type="entry name" value="TUBULIN--TYROSINE LIGASE-LIKE PROTEIN 12"/>
    <property type="match status" value="1"/>
</dbReference>
<gene>
    <name evidence="2" type="ORF">CEUTPL_LOCUS14502</name>
</gene>
<evidence type="ECO:0000313" key="3">
    <source>
        <dbReference type="Proteomes" id="UP001152799"/>
    </source>
</evidence>
<dbReference type="PANTHER" id="PTHR46088:SF1">
    <property type="entry name" value="TUBULIN--TYROSINE LIGASE-LIKE PROTEIN 12"/>
    <property type="match status" value="1"/>
</dbReference>
<dbReference type="InterPro" id="IPR057954">
    <property type="entry name" value="SET_TTL12"/>
</dbReference>
<reference evidence="2" key="1">
    <citation type="submission" date="2022-01" db="EMBL/GenBank/DDBJ databases">
        <authorList>
            <person name="King R."/>
        </authorList>
    </citation>
    <scope>NUCLEOTIDE SEQUENCE</scope>
</reference>
<dbReference type="Pfam" id="PF25556">
    <property type="entry name" value="SET_TTL"/>
    <property type="match status" value="1"/>
</dbReference>
<dbReference type="Proteomes" id="UP001152799">
    <property type="component" value="Unassembled WGS sequence"/>
</dbReference>
<dbReference type="PROSITE" id="PS51221">
    <property type="entry name" value="TTL"/>
    <property type="match status" value="1"/>
</dbReference>
<dbReference type="SUPFAM" id="SSF56059">
    <property type="entry name" value="Glutathione synthetase ATP-binding domain-like"/>
    <property type="match status" value="1"/>
</dbReference>
<dbReference type="InterPro" id="IPR004344">
    <property type="entry name" value="TTL/TTLL_fam"/>
</dbReference>
<dbReference type="InterPro" id="IPR027749">
    <property type="entry name" value="TTLL12"/>
</dbReference>
<proteinExistence type="predicted"/>
<name>A0A9P0DQF0_9CUCU</name>
<protein>
    <recommendedName>
        <fullName evidence="1">Tubulin--tyrosine ligase-like protein 12 SET-like domain-containing protein</fullName>
    </recommendedName>
</protein>
<dbReference type="EMBL" id="CAKJTU040000001">
    <property type="protein sequence ID" value="CAH1183005.1"/>
    <property type="molecule type" value="Genomic_DNA"/>
</dbReference>
<dbReference type="GO" id="GO:0005737">
    <property type="term" value="C:cytoplasm"/>
    <property type="evidence" value="ECO:0007669"/>
    <property type="project" value="TreeGrafter"/>
</dbReference>
<evidence type="ECO:0000259" key="1">
    <source>
        <dbReference type="Pfam" id="PF25556"/>
    </source>
</evidence>